<dbReference type="AlphaFoldDB" id="A8RWG8"/>
<gene>
    <name evidence="1" type="ORF">CLOBOL_04583</name>
</gene>
<reference evidence="1 2" key="1">
    <citation type="submission" date="2007-08" db="EMBL/GenBank/DDBJ databases">
        <authorList>
            <person name="Fulton L."/>
            <person name="Clifton S."/>
            <person name="Fulton B."/>
            <person name="Xu J."/>
            <person name="Minx P."/>
            <person name="Pepin K.H."/>
            <person name="Johnson M."/>
            <person name="Thiruvilangam P."/>
            <person name="Bhonagiri V."/>
            <person name="Nash W.E."/>
            <person name="Mardis E.R."/>
            <person name="Wilson R.K."/>
        </authorList>
    </citation>
    <scope>NUCLEOTIDE SEQUENCE [LARGE SCALE GENOMIC DNA]</scope>
    <source>
        <strain evidence="2">ATCC BAA-613 / DSM 15670 / CCUG 46953 / JCM 12243 / WAL 16351</strain>
    </source>
</reference>
<sequence length="37" mass="4106">MSSLIVFYPAGFYSSWIHAFFRAGVICGYDITGIDLS</sequence>
<reference evidence="1 2" key="2">
    <citation type="submission" date="2007-09" db="EMBL/GenBank/DDBJ databases">
        <title>Draft genome sequence of Clostridium bolteae (ATCC BAA-613).</title>
        <authorList>
            <person name="Sudarsanam P."/>
            <person name="Ley R."/>
            <person name="Guruge J."/>
            <person name="Turnbaugh P.J."/>
            <person name="Mahowald M."/>
            <person name="Liep D."/>
            <person name="Gordon J."/>
        </authorList>
    </citation>
    <scope>NUCLEOTIDE SEQUENCE [LARGE SCALE GENOMIC DNA]</scope>
    <source>
        <strain evidence="2">ATCC BAA-613 / DSM 15670 / CCUG 46953 / JCM 12243 / WAL 16351</strain>
    </source>
</reference>
<protein>
    <submittedName>
        <fullName evidence="1">Uncharacterized protein</fullName>
    </submittedName>
</protein>
<evidence type="ECO:0000313" key="2">
    <source>
        <dbReference type="Proteomes" id="UP000005396"/>
    </source>
</evidence>
<comment type="caution">
    <text evidence="1">The sequence shown here is derived from an EMBL/GenBank/DDBJ whole genome shotgun (WGS) entry which is preliminary data.</text>
</comment>
<dbReference type="EMBL" id="ABCC02000036">
    <property type="protein sequence ID" value="EDP15246.1"/>
    <property type="molecule type" value="Genomic_DNA"/>
</dbReference>
<organism evidence="1 2">
    <name type="scientific">Enterocloster bolteae (strain ATCC BAA-613 / DSM 15670 / CCUG 46953 / JCM 12243 / WAL 16351)</name>
    <name type="common">Clostridium bolteae</name>
    <dbReference type="NCBI Taxonomy" id="411902"/>
    <lineage>
        <taxon>Bacteria</taxon>
        <taxon>Bacillati</taxon>
        <taxon>Bacillota</taxon>
        <taxon>Clostridia</taxon>
        <taxon>Lachnospirales</taxon>
        <taxon>Lachnospiraceae</taxon>
        <taxon>Enterocloster</taxon>
    </lineage>
</organism>
<accession>A8RWG8</accession>
<dbReference type="PaxDb" id="411902-CLOBOL_04583"/>
<dbReference type="HOGENOM" id="CLU_3342206_0_0_9"/>
<name>A8RWG8_ENTBW</name>
<proteinExistence type="predicted"/>
<dbReference type="Proteomes" id="UP000005396">
    <property type="component" value="Unassembled WGS sequence"/>
</dbReference>
<evidence type="ECO:0000313" key="1">
    <source>
        <dbReference type="EMBL" id="EDP15246.1"/>
    </source>
</evidence>